<sequence length="28" mass="2790">LGLFAVVVCVTVAAVCEFAAAIRVLAAL</sequence>
<name>A0A392WKU1_9FABA</name>
<dbReference type="EMBL" id="LXQA011466737">
    <property type="protein sequence ID" value="MCI98195.1"/>
    <property type="molecule type" value="Genomic_DNA"/>
</dbReference>
<evidence type="ECO:0000313" key="1">
    <source>
        <dbReference type="EMBL" id="MCI98195.1"/>
    </source>
</evidence>
<organism evidence="1 2">
    <name type="scientific">Trifolium medium</name>
    <dbReference type="NCBI Taxonomy" id="97028"/>
    <lineage>
        <taxon>Eukaryota</taxon>
        <taxon>Viridiplantae</taxon>
        <taxon>Streptophyta</taxon>
        <taxon>Embryophyta</taxon>
        <taxon>Tracheophyta</taxon>
        <taxon>Spermatophyta</taxon>
        <taxon>Magnoliopsida</taxon>
        <taxon>eudicotyledons</taxon>
        <taxon>Gunneridae</taxon>
        <taxon>Pentapetalae</taxon>
        <taxon>rosids</taxon>
        <taxon>fabids</taxon>
        <taxon>Fabales</taxon>
        <taxon>Fabaceae</taxon>
        <taxon>Papilionoideae</taxon>
        <taxon>50 kb inversion clade</taxon>
        <taxon>NPAAA clade</taxon>
        <taxon>Hologalegina</taxon>
        <taxon>IRL clade</taxon>
        <taxon>Trifolieae</taxon>
        <taxon>Trifolium</taxon>
    </lineage>
</organism>
<keyword evidence="2" id="KW-1185">Reference proteome</keyword>
<reference evidence="1 2" key="1">
    <citation type="journal article" date="2018" name="Front. Plant Sci.">
        <title>Red Clover (Trifolium pratense) and Zigzag Clover (T. medium) - A Picture of Genomic Similarities and Differences.</title>
        <authorList>
            <person name="Dluhosova J."/>
            <person name="Istvanek J."/>
            <person name="Nedelnik J."/>
            <person name="Repkova J."/>
        </authorList>
    </citation>
    <scope>NUCLEOTIDE SEQUENCE [LARGE SCALE GENOMIC DNA]</scope>
    <source>
        <strain evidence="2">cv. 10/8</strain>
        <tissue evidence="1">Leaf</tissue>
    </source>
</reference>
<dbReference type="Proteomes" id="UP000265520">
    <property type="component" value="Unassembled WGS sequence"/>
</dbReference>
<feature type="non-terminal residue" evidence="1">
    <location>
        <position position="1"/>
    </location>
</feature>
<evidence type="ECO:0000313" key="2">
    <source>
        <dbReference type="Proteomes" id="UP000265520"/>
    </source>
</evidence>
<accession>A0A392WKU1</accession>
<comment type="caution">
    <text evidence="1">The sequence shown here is derived from an EMBL/GenBank/DDBJ whole genome shotgun (WGS) entry which is preliminary data.</text>
</comment>
<proteinExistence type="predicted"/>
<dbReference type="AlphaFoldDB" id="A0A392WKU1"/>
<protein>
    <submittedName>
        <fullName evidence="1">Uncharacterized protein</fullName>
    </submittedName>
</protein>